<evidence type="ECO:0000256" key="11">
    <source>
        <dbReference type="ARBA" id="ARBA00022692"/>
    </source>
</evidence>
<evidence type="ECO:0000256" key="9">
    <source>
        <dbReference type="ARBA" id="ARBA00022516"/>
    </source>
</evidence>
<evidence type="ECO:0000256" key="20">
    <source>
        <dbReference type="ARBA" id="ARBA00032253"/>
    </source>
</evidence>
<evidence type="ECO:0000256" key="6">
    <source>
        <dbReference type="ARBA" id="ARBA00012487"/>
    </source>
</evidence>
<dbReference type="GO" id="GO:0016024">
    <property type="term" value="P:CDP-diacylglycerol biosynthetic process"/>
    <property type="evidence" value="ECO:0007669"/>
    <property type="project" value="TreeGrafter"/>
</dbReference>
<dbReference type="EC" id="2.7.7.41" evidence="6"/>
<evidence type="ECO:0000256" key="12">
    <source>
        <dbReference type="ARBA" id="ARBA00022695"/>
    </source>
</evidence>
<evidence type="ECO:0000256" key="14">
    <source>
        <dbReference type="ARBA" id="ARBA00023098"/>
    </source>
</evidence>
<evidence type="ECO:0000256" key="16">
    <source>
        <dbReference type="ARBA" id="ARBA00023209"/>
    </source>
</evidence>
<feature type="transmembrane region" description="Helical" evidence="24">
    <location>
        <begin position="119"/>
        <end position="141"/>
    </location>
</feature>
<evidence type="ECO:0000256" key="24">
    <source>
        <dbReference type="SAM" id="Phobius"/>
    </source>
</evidence>
<comment type="pathway">
    <text evidence="4">Lipid metabolism.</text>
</comment>
<gene>
    <name evidence="25" type="ORF">SAMN05444338_108110</name>
</gene>
<evidence type="ECO:0000256" key="18">
    <source>
        <dbReference type="ARBA" id="ARBA00029893"/>
    </source>
</evidence>
<evidence type="ECO:0000256" key="5">
    <source>
        <dbReference type="ARBA" id="ARBA00010185"/>
    </source>
</evidence>
<evidence type="ECO:0000256" key="3">
    <source>
        <dbReference type="ARBA" id="ARBA00005119"/>
    </source>
</evidence>
<feature type="transmembrane region" description="Helical" evidence="24">
    <location>
        <begin position="187"/>
        <end position="206"/>
    </location>
</feature>
<dbReference type="EMBL" id="FNMV01000008">
    <property type="protein sequence ID" value="SDX24266.1"/>
    <property type="molecule type" value="Genomic_DNA"/>
</dbReference>
<evidence type="ECO:0000256" key="15">
    <source>
        <dbReference type="ARBA" id="ARBA00023136"/>
    </source>
</evidence>
<feature type="transmembrane region" description="Helical" evidence="24">
    <location>
        <begin position="89"/>
        <end position="107"/>
    </location>
</feature>
<proteinExistence type="inferred from homology"/>
<keyword evidence="15 24" id="KW-0472">Membrane</keyword>
<evidence type="ECO:0000256" key="19">
    <source>
        <dbReference type="ARBA" id="ARBA00031825"/>
    </source>
</evidence>
<dbReference type="PANTHER" id="PTHR46382">
    <property type="entry name" value="PHOSPHATIDATE CYTIDYLYLTRANSFERASE"/>
    <property type="match status" value="1"/>
</dbReference>
<comment type="subcellular location">
    <subcellularLocation>
        <location evidence="2">Cell membrane</location>
        <topology evidence="2">Multi-pass membrane protein</topology>
    </subcellularLocation>
</comment>
<evidence type="ECO:0000256" key="23">
    <source>
        <dbReference type="ARBA" id="ARBA00033406"/>
    </source>
</evidence>
<name>A0A1H3A3Q7_9FLAO</name>
<comment type="catalytic activity">
    <reaction evidence="1">
        <text>a 1,2-diacyl-sn-glycero-3-phosphate + CTP + H(+) = a CDP-1,2-diacyl-sn-glycerol + diphosphate</text>
        <dbReference type="Rhea" id="RHEA:16229"/>
        <dbReference type="ChEBI" id="CHEBI:15378"/>
        <dbReference type="ChEBI" id="CHEBI:33019"/>
        <dbReference type="ChEBI" id="CHEBI:37563"/>
        <dbReference type="ChEBI" id="CHEBI:58332"/>
        <dbReference type="ChEBI" id="CHEBI:58608"/>
        <dbReference type="EC" id="2.7.7.41"/>
    </reaction>
</comment>
<dbReference type="AlphaFoldDB" id="A0A1H3A3Q7"/>
<evidence type="ECO:0000313" key="26">
    <source>
        <dbReference type="Proteomes" id="UP000198569"/>
    </source>
</evidence>
<evidence type="ECO:0000256" key="8">
    <source>
        <dbReference type="ARBA" id="ARBA00022475"/>
    </source>
</evidence>
<evidence type="ECO:0000313" key="25">
    <source>
        <dbReference type="EMBL" id="SDX24266.1"/>
    </source>
</evidence>
<evidence type="ECO:0000256" key="7">
    <source>
        <dbReference type="ARBA" id="ARBA00019373"/>
    </source>
</evidence>
<keyword evidence="26" id="KW-1185">Reference proteome</keyword>
<keyword evidence="16" id="KW-0594">Phospholipid biosynthesis</keyword>
<evidence type="ECO:0000256" key="2">
    <source>
        <dbReference type="ARBA" id="ARBA00004651"/>
    </source>
</evidence>
<dbReference type="STRING" id="229203.SAMN05444338_108110"/>
<evidence type="ECO:0000256" key="17">
    <source>
        <dbReference type="ARBA" id="ARBA00023264"/>
    </source>
</evidence>
<evidence type="ECO:0000256" key="4">
    <source>
        <dbReference type="ARBA" id="ARBA00005189"/>
    </source>
</evidence>
<accession>A0A1H3A3Q7</accession>
<dbReference type="PANTHER" id="PTHR46382:SF1">
    <property type="entry name" value="PHOSPHATIDATE CYTIDYLYLTRANSFERASE"/>
    <property type="match status" value="1"/>
</dbReference>
<feature type="transmembrane region" description="Helical" evidence="24">
    <location>
        <begin position="213"/>
        <end position="235"/>
    </location>
</feature>
<keyword evidence="13 24" id="KW-1133">Transmembrane helix</keyword>
<evidence type="ECO:0000256" key="10">
    <source>
        <dbReference type="ARBA" id="ARBA00022679"/>
    </source>
</evidence>
<dbReference type="RefSeq" id="WP_091432334.1">
    <property type="nucleotide sequence ID" value="NZ_FNMV01000008.1"/>
</dbReference>
<keyword evidence="11 24" id="KW-0812">Transmembrane</keyword>
<keyword evidence="10 25" id="KW-0808">Transferase</keyword>
<feature type="transmembrane region" description="Helical" evidence="24">
    <location>
        <begin position="50"/>
        <end position="69"/>
    </location>
</feature>
<evidence type="ECO:0000256" key="22">
    <source>
        <dbReference type="ARBA" id="ARBA00032743"/>
    </source>
</evidence>
<keyword evidence="17" id="KW-1208">Phospholipid metabolism</keyword>
<protein>
    <recommendedName>
        <fullName evidence="7">Phosphatidate cytidylyltransferase</fullName>
        <ecNumber evidence="6">2.7.7.41</ecNumber>
    </recommendedName>
    <alternativeName>
        <fullName evidence="20">CDP-DAG synthase</fullName>
    </alternativeName>
    <alternativeName>
        <fullName evidence="22">CDP-DG synthase</fullName>
    </alternativeName>
    <alternativeName>
        <fullName evidence="18">CDP-diacylglycerol synthase</fullName>
    </alternativeName>
    <alternativeName>
        <fullName evidence="21">CDP-diglyceride pyrophosphorylase</fullName>
    </alternativeName>
    <alternativeName>
        <fullName evidence="23">CDP-diglyceride synthase</fullName>
    </alternativeName>
    <alternativeName>
        <fullName evidence="19">CTP:phosphatidate cytidylyltransferase</fullName>
    </alternativeName>
</protein>
<keyword evidence="8" id="KW-1003">Cell membrane</keyword>
<feature type="transmembrane region" description="Helical" evidence="24">
    <location>
        <begin position="12"/>
        <end position="38"/>
    </location>
</feature>
<sequence>MNETLKRSISGAVYIILLIFSILFSTESFFILFGVFLLIATIEFCNLIEIARVIPFIVASATYLLFYEISIATEGYLYLLRFSKTFDQIVLGFTLIVFIKCIHFLFDNKIVKIDSFSKYVYLIGYIILPFAIMTKIPFGVSGYNPKILISIFILIWTNDTFAYIVGKSIGKTKLFERISPKKTVEGFFGGVLFSVIASYLVSKYYIEIAEGKIFIWIIIAVIVGVFGTIGDLIESKFKRIAEVKDSGKIMPGHGGILDRLDSVIFVAPIVFLFYQILNYVS</sequence>
<keyword evidence="9" id="KW-0444">Lipid biosynthesis</keyword>
<dbReference type="GO" id="GO:0004605">
    <property type="term" value="F:phosphatidate cytidylyltransferase activity"/>
    <property type="evidence" value="ECO:0007669"/>
    <property type="project" value="UniProtKB-EC"/>
</dbReference>
<keyword evidence="14" id="KW-0443">Lipid metabolism</keyword>
<dbReference type="GO" id="GO:0005886">
    <property type="term" value="C:plasma membrane"/>
    <property type="evidence" value="ECO:0007669"/>
    <property type="project" value="UniProtKB-SubCell"/>
</dbReference>
<dbReference type="OrthoDB" id="9799199at2"/>
<dbReference type="Pfam" id="PF01148">
    <property type="entry name" value="CTP_transf_1"/>
    <property type="match status" value="1"/>
</dbReference>
<feature type="transmembrane region" description="Helical" evidence="24">
    <location>
        <begin position="256"/>
        <end position="277"/>
    </location>
</feature>
<evidence type="ECO:0000256" key="13">
    <source>
        <dbReference type="ARBA" id="ARBA00022989"/>
    </source>
</evidence>
<feature type="transmembrane region" description="Helical" evidence="24">
    <location>
        <begin position="147"/>
        <end position="166"/>
    </location>
</feature>
<reference evidence="26" key="1">
    <citation type="submission" date="2016-10" db="EMBL/GenBank/DDBJ databases">
        <authorList>
            <person name="Varghese N."/>
            <person name="Submissions S."/>
        </authorList>
    </citation>
    <scope>NUCLEOTIDE SEQUENCE [LARGE SCALE GENOMIC DNA]</scope>
    <source>
        <strain evidence="26">DSM 15718</strain>
    </source>
</reference>
<evidence type="ECO:0000256" key="1">
    <source>
        <dbReference type="ARBA" id="ARBA00001698"/>
    </source>
</evidence>
<dbReference type="Proteomes" id="UP000198569">
    <property type="component" value="Unassembled WGS sequence"/>
</dbReference>
<evidence type="ECO:0000256" key="21">
    <source>
        <dbReference type="ARBA" id="ARBA00032396"/>
    </source>
</evidence>
<comment type="similarity">
    <text evidence="5">Belongs to the CDS family.</text>
</comment>
<organism evidence="25 26">
    <name type="scientific">Flavobacterium degerlachei</name>
    <dbReference type="NCBI Taxonomy" id="229203"/>
    <lineage>
        <taxon>Bacteria</taxon>
        <taxon>Pseudomonadati</taxon>
        <taxon>Bacteroidota</taxon>
        <taxon>Flavobacteriia</taxon>
        <taxon>Flavobacteriales</taxon>
        <taxon>Flavobacteriaceae</taxon>
        <taxon>Flavobacterium</taxon>
    </lineage>
</organism>
<comment type="pathway">
    <text evidence="3">Phospholipid metabolism; CDP-diacylglycerol biosynthesis; CDP-diacylglycerol from sn-glycerol 3-phosphate: step 3/3.</text>
</comment>
<keyword evidence="12 25" id="KW-0548">Nucleotidyltransferase</keyword>